<sequence>MELLFSLFEEYMIIIAIISILFLTLAAWAFRQMTSFKICPFCAGVLGTWIWMLTAYYLGYRIDIAIPAMLMGGSVIGISYALEKYRKQSLFSRTIFIVAGFEAVYSLINAEWIWFSVSILIAISFIGKSFLKSKTLSNRAAELEEKMKNCC</sequence>
<keyword evidence="1" id="KW-0472">Membrane</keyword>
<protein>
    <submittedName>
        <fullName evidence="2">Uncharacterized protein</fullName>
    </submittedName>
</protein>
<gene>
    <name evidence="2" type="ORF">A2W54_02080</name>
</gene>
<feature type="transmembrane region" description="Helical" evidence="1">
    <location>
        <begin position="12"/>
        <end position="31"/>
    </location>
</feature>
<organism evidence="2 3">
    <name type="scientific">Candidatus Giovannonibacteria bacterium RIFCSPHIGHO2_02_43_13</name>
    <dbReference type="NCBI Taxonomy" id="1798330"/>
    <lineage>
        <taxon>Bacteria</taxon>
        <taxon>Candidatus Giovannoniibacteriota</taxon>
    </lineage>
</organism>
<dbReference type="EMBL" id="MFHI01000008">
    <property type="protein sequence ID" value="OGF79247.1"/>
    <property type="molecule type" value="Genomic_DNA"/>
</dbReference>
<reference evidence="2 3" key="1">
    <citation type="journal article" date="2016" name="Nat. Commun.">
        <title>Thousands of microbial genomes shed light on interconnected biogeochemical processes in an aquifer system.</title>
        <authorList>
            <person name="Anantharaman K."/>
            <person name="Brown C.T."/>
            <person name="Hug L.A."/>
            <person name="Sharon I."/>
            <person name="Castelle C.J."/>
            <person name="Probst A.J."/>
            <person name="Thomas B.C."/>
            <person name="Singh A."/>
            <person name="Wilkins M.J."/>
            <person name="Karaoz U."/>
            <person name="Brodie E.L."/>
            <person name="Williams K.H."/>
            <person name="Hubbard S.S."/>
            <person name="Banfield J.F."/>
        </authorList>
    </citation>
    <scope>NUCLEOTIDE SEQUENCE [LARGE SCALE GENOMIC DNA]</scope>
</reference>
<dbReference type="Proteomes" id="UP000178425">
    <property type="component" value="Unassembled WGS sequence"/>
</dbReference>
<feature type="transmembrane region" description="Helical" evidence="1">
    <location>
        <begin position="90"/>
        <end position="108"/>
    </location>
</feature>
<keyword evidence="1" id="KW-1133">Transmembrane helix</keyword>
<feature type="transmembrane region" description="Helical" evidence="1">
    <location>
        <begin position="114"/>
        <end position="131"/>
    </location>
</feature>
<evidence type="ECO:0000313" key="3">
    <source>
        <dbReference type="Proteomes" id="UP000178425"/>
    </source>
</evidence>
<proteinExistence type="predicted"/>
<evidence type="ECO:0000256" key="1">
    <source>
        <dbReference type="SAM" id="Phobius"/>
    </source>
</evidence>
<feature type="transmembrane region" description="Helical" evidence="1">
    <location>
        <begin position="64"/>
        <end position="83"/>
    </location>
</feature>
<feature type="transmembrane region" description="Helical" evidence="1">
    <location>
        <begin position="38"/>
        <end position="58"/>
    </location>
</feature>
<dbReference type="AlphaFoldDB" id="A0A1F5WUB8"/>
<evidence type="ECO:0000313" key="2">
    <source>
        <dbReference type="EMBL" id="OGF79247.1"/>
    </source>
</evidence>
<name>A0A1F5WUB8_9BACT</name>
<comment type="caution">
    <text evidence="2">The sequence shown here is derived from an EMBL/GenBank/DDBJ whole genome shotgun (WGS) entry which is preliminary data.</text>
</comment>
<keyword evidence="1" id="KW-0812">Transmembrane</keyword>
<accession>A0A1F5WUB8</accession>